<dbReference type="InterPro" id="IPR032914">
    <property type="entry name" value="Vam6/VPS39/TRAP1"/>
</dbReference>
<dbReference type="Pfam" id="PF10367">
    <property type="entry name" value="zf-Vps39_C"/>
    <property type="match status" value="1"/>
</dbReference>
<proteinExistence type="predicted"/>
<dbReference type="Proteomes" id="UP000054845">
    <property type="component" value="Unassembled WGS sequence"/>
</dbReference>
<sequence>MRFVSLGEEEEDEDEKTGPTIRYLQNLGPEHIDAILEASHWVLATSPDLGMEHIIITLGEGDPALHEKLALLLLRRITSSVRAASTDTQAGSDRQEGVQQLASFLQLSHQYRAEKILSRLPASEWDDDLLEIRALLLGRLGQHESALKIYVSRLQDHEKAEEYCRKVWNASAHAEWDSDSKEEVEVEAGEAKQKGKDVFLILLKLYLRASEVKGGSDASAATTSYGASKADVSLNHLAPALALISRQGARIDAKSALDLLPPLVPLQDILPFALKTLQTQSSVLANKKVLRSVMESRKLGLEEGLIRLRSRRVKVTEGRTCPRCLKRLGNSVIAVVNTNGAVLHYSCR</sequence>
<dbReference type="InterPro" id="IPR019453">
    <property type="entry name" value="VPS39/TGFA1_Znf"/>
</dbReference>
<accession>A0A0P1BRD8</accession>
<organism evidence="2 3">
    <name type="scientific">Ceraceosorus bombacis</name>
    <dbReference type="NCBI Taxonomy" id="401625"/>
    <lineage>
        <taxon>Eukaryota</taxon>
        <taxon>Fungi</taxon>
        <taxon>Dikarya</taxon>
        <taxon>Basidiomycota</taxon>
        <taxon>Ustilaginomycotina</taxon>
        <taxon>Exobasidiomycetes</taxon>
        <taxon>Ceraceosorales</taxon>
        <taxon>Ceraceosoraceae</taxon>
        <taxon>Ceraceosorus</taxon>
    </lineage>
</organism>
<dbReference type="STRING" id="401625.A0A0P1BRD8"/>
<protein>
    <submittedName>
        <fullName evidence="2">Vacuolar assembly/sorting proteins VPS39/VAM6/VPS3</fullName>
    </submittedName>
</protein>
<dbReference type="PANTHER" id="PTHR12894">
    <property type="entry name" value="CNH DOMAIN CONTAINING"/>
    <property type="match status" value="1"/>
</dbReference>
<dbReference type="EMBL" id="CCYA01000270">
    <property type="protein sequence ID" value="CEH18444.1"/>
    <property type="molecule type" value="Genomic_DNA"/>
</dbReference>
<dbReference type="GO" id="GO:0006914">
    <property type="term" value="P:autophagy"/>
    <property type="evidence" value="ECO:0007669"/>
    <property type="project" value="TreeGrafter"/>
</dbReference>
<dbReference type="GO" id="GO:0000329">
    <property type="term" value="C:fungal-type vacuole membrane"/>
    <property type="evidence" value="ECO:0007669"/>
    <property type="project" value="TreeGrafter"/>
</dbReference>
<dbReference type="OrthoDB" id="5325112at2759"/>
<feature type="domain" description="Vacuolar sorting protein 39/Transforming growth factor beta receptor-associated zinc finger" evidence="1">
    <location>
        <begin position="310"/>
        <end position="347"/>
    </location>
</feature>
<evidence type="ECO:0000313" key="3">
    <source>
        <dbReference type="Proteomes" id="UP000054845"/>
    </source>
</evidence>
<dbReference type="PANTHER" id="PTHR12894:SF49">
    <property type="entry name" value="VAM6_VPS39-LIKE PROTEIN"/>
    <property type="match status" value="1"/>
</dbReference>
<evidence type="ECO:0000259" key="1">
    <source>
        <dbReference type="Pfam" id="PF10367"/>
    </source>
</evidence>
<dbReference type="AlphaFoldDB" id="A0A0P1BRD8"/>
<name>A0A0P1BRD8_9BASI</name>
<evidence type="ECO:0000313" key="2">
    <source>
        <dbReference type="EMBL" id="CEH18444.1"/>
    </source>
</evidence>
<dbReference type="GO" id="GO:0034058">
    <property type="term" value="P:endosomal vesicle fusion"/>
    <property type="evidence" value="ECO:0007669"/>
    <property type="project" value="TreeGrafter"/>
</dbReference>
<reference evidence="2 3" key="1">
    <citation type="submission" date="2014-09" db="EMBL/GenBank/DDBJ databases">
        <authorList>
            <person name="Magalhaes I.L.F."/>
            <person name="Oliveira U."/>
            <person name="Santos F.R."/>
            <person name="Vidigal T.H.D.A."/>
            <person name="Brescovit A.D."/>
            <person name="Santos A.J."/>
        </authorList>
    </citation>
    <scope>NUCLEOTIDE SEQUENCE [LARGE SCALE GENOMIC DNA]</scope>
</reference>
<keyword evidence="3" id="KW-1185">Reference proteome</keyword>